<dbReference type="PANTHER" id="PTHR33365:SF4">
    <property type="entry name" value="CYCLOCHLOROTINE BIOSYNTHESIS PROTEIN O"/>
    <property type="match status" value="1"/>
</dbReference>
<dbReference type="InterPro" id="IPR021765">
    <property type="entry name" value="UstYa-like"/>
</dbReference>
<evidence type="ECO:0000313" key="4">
    <source>
        <dbReference type="Proteomes" id="UP000799118"/>
    </source>
</evidence>
<dbReference type="EMBL" id="ML769396">
    <property type="protein sequence ID" value="KAE9407413.1"/>
    <property type="molecule type" value="Genomic_DNA"/>
</dbReference>
<dbReference type="Proteomes" id="UP000799118">
    <property type="component" value="Unassembled WGS sequence"/>
</dbReference>
<evidence type="ECO:0000256" key="1">
    <source>
        <dbReference type="ARBA" id="ARBA00004685"/>
    </source>
</evidence>
<accession>A0A6A4ICA2</accession>
<name>A0A6A4ICA2_9AGAR</name>
<gene>
    <name evidence="3" type="ORF">BT96DRAFT_809589</name>
</gene>
<dbReference type="PANTHER" id="PTHR33365">
    <property type="entry name" value="YALI0B05434P"/>
    <property type="match status" value="1"/>
</dbReference>
<proteinExistence type="inferred from homology"/>
<evidence type="ECO:0000256" key="2">
    <source>
        <dbReference type="ARBA" id="ARBA00035112"/>
    </source>
</evidence>
<protein>
    <submittedName>
        <fullName evidence="3">Uncharacterized protein</fullName>
    </submittedName>
</protein>
<keyword evidence="4" id="KW-1185">Reference proteome</keyword>
<organism evidence="3 4">
    <name type="scientific">Gymnopus androsaceus JB14</name>
    <dbReference type="NCBI Taxonomy" id="1447944"/>
    <lineage>
        <taxon>Eukaryota</taxon>
        <taxon>Fungi</taxon>
        <taxon>Dikarya</taxon>
        <taxon>Basidiomycota</taxon>
        <taxon>Agaricomycotina</taxon>
        <taxon>Agaricomycetes</taxon>
        <taxon>Agaricomycetidae</taxon>
        <taxon>Agaricales</taxon>
        <taxon>Marasmiineae</taxon>
        <taxon>Omphalotaceae</taxon>
        <taxon>Gymnopus</taxon>
    </lineage>
</organism>
<dbReference type="OrthoDB" id="3687641at2759"/>
<reference evidence="3" key="1">
    <citation type="journal article" date="2019" name="Environ. Microbiol.">
        <title>Fungal ecological strategies reflected in gene transcription - a case study of two litter decomposers.</title>
        <authorList>
            <person name="Barbi F."/>
            <person name="Kohler A."/>
            <person name="Barry K."/>
            <person name="Baskaran P."/>
            <person name="Daum C."/>
            <person name="Fauchery L."/>
            <person name="Ihrmark K."/>
            <person name="Kuo A."/>
            <person name="LaButti K."/>
            <person name="Lipzen A."/>
            <person name="Morin E."/>
            <person name="Grigoriev I.V."/>
            <person name="Henrissat B."/>
            <person name="Lindahl B."/>
            <person name="Martin F."/>
        </authorList>
    </citation>
    <scope>NUCLEOTIDE SEQUENCE</scope>
    <source>
        <strain evidence="3">JB14</strain>
    </source>
</reference>
<comment type="pathway">
    <text evidence="1">Mycotoxin biosynthesis.</text>
</comment>
<dbReference type="Pfam" id="PF11807">
    <property type="entry name" value="UstYa"/>
    <property type="match status" value="1"/>
</dbReference>
<sequence length="176" mass="20115">APAQDAVEYEIVKFHSGPLNNETDDIYSLPPSPEVDQAWRDLYEVGAVVVTADIASRVVNRTEMKDDQYVFGIDVFHQLHCLNKIRKALSPDYYGSSITESKEVHEVHMTHCLNSIRQSLQCSGDISPIPFNVQPFKFSSKSLFLPTFNVLHSCRNFGKIQEWTRERWTGEPLDLQ</sequence>
<comment type="similarity">
    <text evidence="2">Belongs to the ustYa family.</text>
</comment>
<dbReference type="GO" id="GO:0043386">
    <property type="term" value="P:mycotoxin biosynthetic process"/>
    <property type="evidence" value="ECO:0007669"/>
    <property type="project" value="InterPro"/>
</dbReference>
<evidence type="ECO:0000313" key="3">
    <source>
        <dbReference type="EMBL" id="KAE9407413.1"/>
    </source>
</evidence>
<feature type="non-terminal residue" evidence="3">
    <location>
        <position position="1"/>
    </location>
</feature>
<dbReference type="AlphaFoldDB" id="A0A6A4ICA2"/>